<gene>
    <name evidence="1" type="ORF">CPB84DRAFT_1767715</name>
</gene>
<dbReference type="Proteomes" id="UP000724874">
    <property type="component" value="Unassembled WGS sequence"/>
</dbReference>
<evidence type="ECO:0000313" key="1">
    <source>
        <dbReference type="EMBL" id="KAF8907849.1"/>
    </source>
</evidence>
<dbReference type="AlphaFoldDB" id="A0A9P5TSI9"/>
<sequence>MTKIQPEDLPESGRYTCAVLSFPRCAPSLALIAKRVQQWIEPLIYKLLVFEAPYNCLAPLYESRRIKKSNFGRTTAYAKHVLLDGIDAPTAFEILQACSNVTNLALWNWAKIKDDDVELLTQLILSLPIERLSADILVLSGWDLTDDQCNFETSLSPTAEFNYPFFVNLTHFQVTHMPKLTHPLLPASSVELVEEILNACKKIQLLVLIHRDEMNEPWTEKHPDVEIMNDARVVQMAAKDDDGWIEDRWIPGAQGKEDVWRKVQKVQKLRAQILKSRTGD</sequence>
<accession>A0A9P5TSI9</accession>
<proteinExistence type="predicted"/>
<evidence type="ECO:0000313" key="2">
    <source>
        <dbReference type="Proteomes" id="UP000724874"/>
    </source>
</evidence>
<name>A0A9P5TSI9_GYMJU</name>
<protein>
    <submittedName>
        <fullName evidence="1">Uncharacterized protein</fullName>
    </submittedName>
</protein>
<dbReference type="EMBL" id="JADNYJ010000013">
    <property type="protein sequence ID" value="KAF8907849.1"/>
    <property type="molecule type" value="Genomic_DNA"/>
</dbReference>
<organism evidence="1 2">
    <name type="scientific">Gymnopilus junonius</name>
    <name type="common">Spectacular rustgill mushroom</name>
    <name type="synonym">Gymnopilus spectabilis subsp. junonius</name>
    <dbReference type="NCBI Taxonomy" id="109634"/>
    <lineage>
        <taxon>Eukaryota</taxon>
        <taxon>Fungi</taxon>
        <taxon>Dikarya</taxon>
        <taxon>Basidiomycota</taxon>
        <taxon>Agaricomycotina</taxon>
        <taxon>Agaricomycetes</taxon>
        <taxon>Agaricomycetidae</taxon>
        <taxon>Agaricales</taxon>
        <taxon>Agaricineae</taxon>
        <taxon>Hymenogastraceae</taxon>
        <taxon>Gymnopilus</taxon>
    </lineage>
</organism>
<reference evidence="1" key="1">
    <citation type="submission" date="2020-11" db="EMBL/GenBank/DDBJ databases">
        <authorList>
            <consortium name="DOE Joint Genome Institute"/>
            <person name="Ahrendt S."/>
            <person name="Riley R."/>
            <person name="Andreopoulos W."/>
            <person name="LaButti K."/>
            <person name="Pangilinan J."/>
            <person name="Ruiz-duenas F.J."/>
            <person name="Barrasa J.M."/>
            <person name="Sanchez-Garcia M."/>
            <person name="Camarero S."/>
            <person name="Miyauchi S."/>
            <person name="Serrano A."/>
            <person name="Linde D."/>
            <person name="Babiker R."/>
            <person name="Drula E."/>
            <person name="Ayuso-Fernandez I."/>
            <person name="Pacheco R."/>
            <person name="Padilla G."/>
            <person name="Ferreira P."/>
            <person name="Barriuso J."/>
            <person name="Kellner H."/>
            <person name="Castanera R."/>
            <person name="Alfaro M."/>
            <person name="Ramirez L."/>
            <person name="Pisabarro A.G."/>
            <person name="Kuo A."/>
            <person name="Tritt A."/>
            <person name="Lipzen A."/>
            <person name="He G."/>
            <person name="Yan M."/>
            <person name="Ng V."/>
            <person name="Cullen D."/>
            <person name="Martin F."/>
            <person name="Rosso M.-N."/>
            <person name="Henrissat B."/>
            <person name="Hibbett D."/>
            <person name="Martinez A.T."/>
            <person name="Grigoriev I.V."/>
        </authorList>
    </citation>
    <scope>NUCLEOTIDE SEQUENCE</scope>
    <source>
        <strain evidence="1">AH 44721</strain>
    </source>
</reference>
<keyword evidence="2" id="KW-1185">Reference proteome</keyword>
<comment type="caution">
    <text evidence="1">The sequence shown here is derived from an EMBL/GenBank/DDBJ whole genome shotgun (WGS) entry which is preliminary data.</text>
</comment>
<dbReference type="OrthoDB" id="3145912at2759"/>